<dbReference type="InterPro" id="IPR029058">
    <property type="entry name" value="AB_hydrolase_fold"/>
</dbReference>
<feature type="signal peptide" evidence="1">
    <location>
        <begin position="1"/>
        <end position="20"/>
    </location>
</feature>
<organism evidence="3 4">
    <name type="scientific">Kaistella flava</name>
    <name type="common">ex Peng et al. 2021</name>
    <dbReference type="NCBI Taxonomy" id="2038776"/>
    <lineage>
        <taxon>Bacteria</taxon>
        <taxon>Pseudomonadati</taxon>
        <taxon>Bacteroidota</taxon>
        <taxon>Flavobacteriia</taxon>
        <taxon>Flavobacteriales</taxon>
        <taxon>Weeksellaceae</taxon>
        <taxon>Chryseobacterium group</taxon>
        <taxon>Kaistella</taxon>
    </lineage>
</organism>
<dbReference type="Pfam" id="PF12146">
    <property type="entry name" value="Hydrolase_4"/>
    <property type="match status" value="1"/>
</dbReference>
<dbReference type="KEGG" id="kfa:Q73A0000_10990"/>
<proteinExistence type="predicted"/>
<keyword evidence="3" id="KW-0378">Hydrolase</keyword>
<name>A0A7M2YBU5_9FLAO</name>
<sequence>MKTKLLLLLLLVTKVLFVHAQMDDKFYFPSKVLKPIEWENPENLKFAVENDTITGVLLKPNQKAKATIFYFHGAGGNISSYAPILTPLLKDNYQVVLIDFRGYGKSTGTPMHKNIAEDGEKFFNELVKRNDIKNTKIIIYGASIGTQVATLLAKNHQDQIKGLVLEGTVSSFGDIAAVYAPEYKDFLENNFVSPYSAKEDIKSVTKIPKLIIHSKEDKDVPFTEGMLVFNNASESKEFIEFSGEHLYALKYESAKILASLNKMVSVK</sequence>
<keyword evidence="4" id="KW-1185">Reference proteome</keyword>
<gene>
    <name evidence="3" type="ORF">Q73A0000_10990</name>
</gene>
<keyword evidence="1" id="KW-0732">Signal</keyword>
<accession>A0A7M2YBU5</accession>
<dbReference type="EMBL" id="CP040442">
    <property type="protein sequence ID" value="QOW10843.1"/>
    <property type="molecule type" value="Genomic_DNA"/>
</dbReference>
<feature type="chain" id="PRO_5032475935" evidence="1">
    <location>
        <begin position="21"/>
        <end position="267"/>
    </location>
</feature>
<feature type="domain" description="Serine aminopeptidase S33" evidence="2">
    <location>
        <begin position="62"/>
        <end position="169"/>
    </location>
</feature>
<evidence type="ECO:0000313" key="4">
    <source>
        <dbReference type="Proteomes" id="UP000594195"/>
    </source>
</evidence>
<protein>
    <submittedName>
        <fullName evidence="3">Alpha/beta hydrolase</fullName>
    </submittedName>
</protein>
<dbReference type="Proteomes" id="UP000594195">
    <property type="component" value="Chromosome"/>
</dbReference>
<dbReference type="SUPFAM" id="SSF53474">
    <property type="entry name" value="alpha/beta-Hydrolases"/>
    <property type="match status" value="1"/>
</dbReference>
<dbReference type="AlphaFoldDB" id="A0A7M2YBU5"/>
<evidence type="ECO:0000313" key="3">
    <source>
        <dbReference type="EMBL" id="QOW10843.1"/>
    </source>
</evidence>
<evidence type="ECO:0000259" key="2">
    <source>
        <dbReference type="Pfam" id="PF12146"/>
    </source>
</evidence>
<dbReference type="PANTHER" id="PTHR12277">
    <property type="entry name" value="ALPHA/BETA HYDROLASE DOMAIN-CONTAINING PROTEIN"/>
    <property type="match status" value="1"/>
</dbReference>
<reference evidence="3 4" key="1">
    <citation type="submission" date="2019-05" db="EMBL/GenBank/DDBJ databases">
        <title>Chryseobacterium sp. isolated from King George Island, maritime Antarctica.</title>
        <authorList>
            <person name="Peng X."/>
        </authorList>
    </citation>
    <scope>NUCLEOTIDE SEQUENCE [LARGE SCALE GENOMIC DNA]</scope>
    <source>
        <strain evidence="3 4">7-3A</strain>
    </source>
</reference>
<dbReference type="Gene3D" id="3.40.50.1820">
    <property type="entry name" value="alpha/beta hydrolase"/>
    <property type="match status" value="1"/>
</dbReference>
<evidence type="ECO:0000256" key="1">
    <source>
        <dbReference type="SAM" id="SignalP"/>
    </source>
</evidence>
<dbReference type="InterPro" id="IPR022742">
    <property type="entry name" value="Hydrolase_4"/>
</dbReference>
<dbReference type="GO" id="GO:0016787">
    <property type="term" value="F:hydrolase activity"/>
    <property type="evidence" value="ECO:0007669"/>
    <property type="project" value="UniProtKB-KW"/>
</dbReference>
<dbReference type="RefSeq" id="WP_193811005.1">
    <property type="nucleotide sequence ID" value="NZ_CP040442.1"/>
</dbReference>
<dbReference type="PANTHER" id="PTHR12277:SF81">
    <property type="entry name" value="PROTEIN ABHD13"/>
    <property type="match status" value="1"/>
</dbReference>